<evidence type="ECO:0000313" key="2">
    <source>
        <dbReference type="EMBL" id="PJE58373.1"/>
    </source>
</evidence>
<name>A0A2M8KER6_9BACT</name>
<gene>
    <name evidence="2" type="ORF">COU81_01105</name>
</gene>
<dbReference type="Pfam" id="PF00483">
    <property type="entry name" value="NTP_transferase"/>
    <property type="match status" value="1"/>
</dbReference>
<dbReference type="SUPFAM" id="SSF53448">
    <property type="entry name" value="Nucleotide-diphospho-sugar transferases"/>
    <property type="match status" value="1"/>
</dbReference>
<dbReference type="InterPro" id="IPR050486">
    <property type="entry name" value="Mannose-1P_guanyltransferase"/>
</dbReference>
<evidence type="ECO:0000259" key="1">
    <source>
        <dbReference type="Pfam" id="PF00483"/>
    </source>
</evidence>
<proteinExistence type="predicted"/>
<organism evidence="2 3">
    <name type="scientific">Candidatus Portnoybacteria bacterium CG10_big_fil_rev_8_21_14_0_10_36_7</name>
    <dbReference type="NCBI Taxonomy" id="1974812"/>
    <lineage>
        <taxon>Bacteria</taxon>
        <taxon>Candidatus Portnoyibacteriota</taxon>
    </lineage>
</organism>
<dbReference type="Proteomes" id="UP000231450">
    <property type="component" value="Unassembled WGS sequence"/>
</dbReference>
<evidence type="ECO:0000313" key="3">
    <source>
        <dbReference type="Proteomes" id="UP000231450"/>
    </source>
</evidence>
<dbReference type="InterPro" id="IPR005835">
    <property type="entry name" value="NTP_transferase_dom"/>
</dbReference>
<dbReference type="Gene3D" id="3.90.550.10">
    <property type="entry name" value="Spore Coat Polysaccharide Biosynthesis Protein SpsA, Chain A"/>
    <property type="match status" value="1"/>
</dbReference>
<feature type="non-terminal residue" evidence="2">
    <location>
        <position position="1"/>
    </location>
</feature>
<dbReference type="EMBL" id="PFDW01000022">
    <property type="protein sequence ID" value="PJE58373.1"/>
    <property type="molecule type" value="Genomic_DNA"/>
</dbReference>
<accession>A0A2M8KER6</accession>
<reference evidence="3" key="1">
    <citation type="submission" date="2017-09" db="EMBL/GenBank/DDBJ databases">
        <title>Depth-based differentiation of microbial function through sediment-hosted aquifers and enrichment of novel symbionts in the deep terrestrial subsurface.</title>
        <authorList>
            <person name="Probst A.J."/>
            <person name="Ladd B."/>
            <person name="Jarett J.K."/>
            <person name="Geller-Mcgrath D.E."/>
            <person name="Sieber C.M.K."/>
            <person name="Emerson J.B."/>
            <person name="Anantharaman K."/>
            <person name="Thomas B.C."/>
            <person name="Malmstrom R."/>
            <person name="Stieglmeier M."/>
            <person name="Klingl A."/>
            <person name="Woyke T."/>
            <person name="Ryan C.M."/>
            <person name="Banfield J.F."/>
        </authorList>
    </citation>
    <scope>NUCLEOTIDE SEQUENCE [LARGE SCALE GENOMIC DNA]</scope>
</reference>
<dbReference type="AlphaFoldDB" id="A0A2M8KER6"/>
<feature type="domain" description="Nucleotidyl transferase" evidence="1">
    <location>
        <begin position="4"/>
        <end position="103"/>
    </location>
</feature>
<comment type="caution">
    <text evidence="2">The sequence shown here is derived from an EMBL/GenBank/DDBJ whole genome shotgun (WGS) entry which is preliminary data.</text>
</comment>
<dbReference type="InterPro" id="IPR029044">
    <property type="entry name" value="Nucleotide-diphossugar_trans"/>
</dbReference>
<sequence length="107" mass="12299">ADGTICLRKFNDISEKGEVVVDQKNKIVGFLEKQPVHREGLINAGVYIFSKNILSFIPKNKEISIEQDIFPKAIKDFKFVGYQTNTFFIDIGTSEEYFRSQKDLPIH</sequence>
<dbReference type="PANTHER" id="PTHR22572">
    <property type="entry name" value="SUGAR-1-PHOSPHATE GUANYL TRANSFERASE"/>
    <property type="match status" value="1"/>
</dbReference>
<protein>
    <recommendedName>
        <fullName evidence="1">Nucleotidyl transferase domain-containing protein</fullName>
    </recommendedName>
</protein>